<evidence type="ECO:0008006" key="5">
    <source>
        <dbReference type="Google" id="ProtNLM"/>
    </source>
</evidence>
<dbReference type="GeneID" id="77258166"/>
<feature type="compositionally biased region" description="Polar residues" evidence="1">
    <location>
        <begin position="121"/>
        <end position="139"/>
    </location>
</feature>
<dbReference type="RefSeq" id="WP_085682242.1">
    <property type="nucleotide sequence ID" value="NZ_CP020932.1"/>
</dbReference>
<evidence type="ECO:0000313" key="4">
    <source>
        <dbReference type="Proteomes" id="UP000193100"/>
    </source>
</evidence>
<keyword evidence="3" id="KW-0614">Plasmid</keyword>
<protein>
    <recommendedName>
        <fullName evidence="5">Conjugal transfer protein TraN</fullName>
    </recommendedName>
</protein>
<dbReference type="EMBL" id="CP020932">
    <property type="protein sequence ID" value="ARM86290.1"/>
    <property type="molecule type" value="Genomic_DNA"/>
</dbReference>
<organism evidence="3 4">
    <name type="scientific">Marinobacter salarius</name>
    <dbReference type="NCBI Taxonomy" id="1420917"/>
    <lineage>
        <taxon>Bacteria</taxon>
        <taxon>Pseudomonadati</taxon>
        <taxon>Pseudomonadota</taxon>
        <taxon>Gammaproteobacteria</taxon>
        <taxon>Pseudomonadales</taxon>
        <taxon>Marinobacteraceae</taxon>
        <taxon>Marinobacter</taxon>
    </lineage>
</organism>
<geneLocation type="plasmid" evidence="4">
    <name>psmr5</name>
</geneLocation>
<dbReference type="AlphaFoldDB" id="A0A1W6KFV9"/>
<dbReference type="Proteomes" id="UP000193100">
    <property type="component" value="Plasmid pSMR5"/>
</dbReference>
<keyword evidence="2" id="KW-0732">Signal</keyword>
<feature type="region of interest" description="Disordered" evidence="1">
    <location>
        <begin position="108"/>
        <end position="139"/>
    </location>
</feature>
<name>A0A1W6KFV9_9GAMM</name>
<evidence type="ECO:0000313" key="3">
    <source>
        <dbReference type="EMBL" id="ARM86290.1"/>
    </source>
</evidence>
<proteinExistence type="predicted"/>
<evidence type="ECO:0000256" key="2">
    <source>
        <dbReference type="SAM" id="SignalP"/>
    </source>
</evidence>
<reference evidence="3 4" key="1">
    <citation type="submission" date="2017-04" db="EMBL/GenBank/DDBJ databases">
        <title>Genome Sequence of Marinobacter salarius strain SMR5 Isolated from a culture of the Diatom Skeletonema marinoi.</title>
        <authorList>
            <person name="Topel M."/>
            <person name="Pinder M.I.M."/>
            <person name="Johansson O.N."/>
            <person name="Kourtchenko O."/>
            <person name="Godhe A."/>
            <person name="Clarke A.K."/>
        </authorList>
    </citation>
    <scope>NUCLEOTIDE SEQUENCE [LARGE SCALE GENOMIC DNA]</scope>
    <source>
        <strain evidence="3 4">SMR5</strain>
        <plasmid evidence="4">Plasmid psmr5</plasmid>
    </source>
</reference>
<accession>A0A1W6KFV9</accession>
<feature type="signal peptide" evidence="2">
    <location>
        <begin position="1"/>
        <end position="28"/>
    </location>
</feature>
<feature type="chain" id="PRO_5012709790" description="Conjugal transfer protein TraN" evidence="2">
    <location>
        <begin position="29"/>
        <end position="399"/>
    </location>
</feature>
<sequence>MTMEIRKTKLLFGTTMAAALSFPLPALAEGENAPWENRQNPWEVIDQSGGSVNGQQELSTGSISGSALSTTIEGIKGSPQYGNMEGVVDNNEQILMDMEARISALENQGPAGDADAWVTEPPTTADSATGAASNRQTTPWDPAYEAQLDSFTQIRDVQESRSVPVEVYEYNVTTGERRLVEEYTESKTIAYGETRDVYVQVTEQEVLRLDPDFTCDPNAYFCFNYPVPVKENCDITPNPTNYTTTEYFSGTKTCDQLFERRIRATAPDLSTDNVYDTETLNDTTEEVWVEVSQTGTFQGTRPVAATCIDNTTISGGTSTNETYIAVNSSFKIGTSNWKNKGIYQYINITQLPTQEKPMLRDDGYHYWAENNGGRPETICRIPAASNTVYSGSHYSGDPQ</sequence>
<gene>
    <name evidence="3" type="ORF">MARSALSMR5_04273</name>
</gene>
<evidence type="ECO:0000256" key="1">
    <source>
        <dbReference type="SAM" id="MobiDB-lite"/>
    </source>
</evidence>